<dbReference type="OMA" id="CEHESHS"/>
<dbReference type="PANTHER" id="PTHR31025">
    <property type="entry name" value="SI:CH211-196P9.1-RELATED"/>
    <property type="match status" value="1"/>
</dbReference>
<organism evidence="2 3">
    <name type="scientific">Cyprinus carpio carpio</name>
    <dbReference type="NCBI Taxonomy" id="630221"/>
    <lineage>
        <taxon>Eukaryota</taxon>
        <taxon>Metazoa</taxon>
        <taxon>Chordata</taxon>
        <taxon>Craniata</taxon>
        <taxon>Vertebrata</taxon>
        <taxon>Euteleostomi</taxon>
        <taxon>Actinopterygii</taxon>
        <taxon>Neopterygii</taxon>
        <taxon>Teleostei</taxon>
        <taxon>Ostariophysi</taxon>
        <taxon>Cypriniformes</taxon>
        <taxon>Cyprinidae</taxon>
        <taxon>Cyprininae</taxon>
        <taxon>Cyprinus</taxon>
    </lineage>
</organism>
<accession>A0A9J8AAD4</accession>
<dbReference type="AlphaFoldDB" id="A0A9J8AAD4"/>
<evidence type="ECO:0000256" key="1">
    <source>
        <dbReference type="SAM" id="MobiDB-lite"/>
    </source>
</evidence>
<proteinExistence type="predicted"/>
<sequence>MSARLRVILEEEIRKLSLPSGIPQTLEELKHIVQETFAIHQDFSFQFQDQDFNGQFFTLLETNEIKDKDTIKVVLAEPVITVTFQDSSKDQGVLDSFDSSCTELLEDVGSCSTASSDTTILSSPGSTSSLRSVPWPAQFVIPTFSFDTELILQAANEANLKDGTLLCNPAVKSNILDKLAESIFVYTAYPSSAQREQVAEALVMKHPCLRDPVSFNGLYSWHNSLKYKLGNFRAKVKHLGIPELNVNCLKRKSAADKTPAKNLKKAKKSEVNYLPPHPQGETDTSLEKERVELLYEYKKRDNNSVINEKMAKTFSLRRKDVIQKPLVIDLNARWPALFEFSQIEEEFRRITLKPLQSTFFGKLDEYTPKLLRLYRKKGGAVGKKLDETLEIMNEDNSIESRRESVIRGLILYLGEKTEELIKDYRVCDDDDAAAIQEAITSLVLNVFVVSKARDGGLEKEAGIAIEGAEVLFGIPSVAHACSYLMGLIYALELSYPKKLKYTFEVFQKIFLELEDVNKNMSSKIHDLKISLLA</sequence>
<name>A0A9J8AAD4_CYPCA</name>
<dbReference type="GeneTree" id="ENSGT00950000182912"/>
<dbReference type="PANTHER" id="PTHR31025:SF25">
    <property type="entry name" value="ZINC FINGER (C2H2)-60"/>
    <property type="match status" value="1"/>
</dbReference>
<dbReference type="Proteomes" id="UP001108240">
    <property type="component" value="Unplaced"/>
</dbReference>
<evidence type="ECO:0000313" key="3">
    <source>
        <dbReference type="Proteomes" id="UP001108240"/>
    </source>
</evidence>
<keyword evidence="3" id="KW-1185">Reference proteome</keyword>
<dbReference type="Ensembl" id="ENSCCRT00000190375.1">
    <property type="protein sequence ID" value="ENSCCRP00000140998.1"/>
    <property type="gene ID" value="ENSCCRG00000055986.1"/>
</dbReference>
<evidence type="ECO:0000313" key="2">
    <source>
        <dbReference type="Ensembl" id="ENSCCRP00000140998.1"/>
    </source>
</evidence>
<reference evidence="2" key="2">
    <citation type="submission" date="2025-09" db="UniProtKB">
        <authorList>
            <consortium name="Ensembl"/>
        </authorList>
    </citation>
    <scope>IDENTIFICATION</scope>
</reference>
<feature type="region of interest" description="Disordered" evidence="1">
    <location>
        <begin position="257"/>
        <end position="285"/>
    </location>
</feature>
<protein>
    <submittedName>
        <fullName evidence="2">Uncharacterized protein</fullName>
    </submittedName>
</protein>
<reference evidence="2" key="1">
    <citation type="submission" date="2025-08" db="UniProtKB">
        <authorList>
            <consortium name="Ensembl"/>
        </authorList>
    </citation>
    <scope>IDENTIFICATION</scope>
</reference>